<accession>B1M818</accession>
<organism evidence="3 4">
    <name type="scientific">Methylobacterium radiotolerans (strain ATCC 27329 / DSM 1819 / JCM 2831 / NBRC 15690 / NCIMB 10815 / 0-1)</name>
    <dbReference type="NCBI Taxonomy" id="426355"/>
    <lineage>
        <taxon>Bacteria</taxon>
        <taxon>Pseudomonadati</taxon>
        <taxon>Pseudomonadota</taxon>
        <taxon>Alphaproteobacteria</taxon>
        <taxon>Hyphomicrobiales</taxon>
        <taxon>Methylobacteriaceae</taxon>
        <taxon>Methylobacterium</taxon>
    </lineage>
</organism>
<dbReference type="InterPro" id="IPR025311">
    <property type="entry name" value="DUF4166"/>
</dbReference>
<evidence type="ECO:0000256" key="1">
    <source>
        <dbReference type="SAM" id="MobiDB-lite"/>
    </source>
</evidence>
<protein>
    <recommendedName>
        <fullName evidence="2">DUF4166 domain-containing protein</fullName>
    </recommendedName>
</protein>
<dbReference type="Pfam" id="PF13761">
    <property type="entry name" value="DUF4166"/>
    <property type="match status" value="1"/>
</dbReference>
<dbReference type="PATRIC" id="fig|426355.14.peg.4847"/>
<gene>
    <name evidence="3" type="ordered locus">Mrad2831_4778</name>
</gene>
<name>B1M818_METRJ</name>
<dbReference type="STRING" id="426355.Mrad2831_4778"/>
<feature type="region of interest" description="Disordered" evidence="1">
    <location>
        <begin position="1"/>
        <end position="22"/>
    </location>
</feature>
<evidence type="ECO:0000259" key="2">
    <source>
        <dbReference type="Pfam" id="PF13761"/>
    </source>
</evidence>
<dbReference type="AlphaFoldDB" id="B1M818"/>
<evidence type="ECO:0000313" key="3">
    <source>
        <dbReference type="EMBL" id="ACB26739.1"/>
    </source>
</evidence>
<reference evidence="3 4" key="1">
    <citation type="submission" date="2008-03" db="EMBL/GenBank/DDBJ databases">
        <title>Complete sequence of chromosome of Methylobacterium radiotolerans JCM 2831.</title>
        <authorList>
            <consortium name="US DOE Joint Genome Institute"/>
            <person name="Copeland A."/>
            <person name="Lucas S."/>
            <person name="Lapidus A."/>
            <person name="Glavina del Rio T."/>
            <person name="Dalin E."/>
            <person name="Tice H."/>
            <person name="Bruce D."/>
            <person name="Goodwin L."/>
            <person name="Pitluck S."/>
            <person name="Kiss H."/>
            <person name="Brettin T."/>
            <person name="Detter J.C."/>
            <person name="Han C."/>
            <person name="Kuske C.R."/>
            <person name="Schmutz J."/>
            <person name="Larimer F."/>
            <person name="Land M."/>
            <person name="Hauser L."/>
            <person name="Kyrpides N."/>
            <person name="Mikhailova N."/>
            <person name="Marx C.J."/>
            <person name="Richardson P."/>
        </authorList>
    </citation>
    <scope>NUCLEOTIDE SEQUENCE [LARGE SCALE GENOMIC DNA]</scope>
    <source>
        <strain evidence="4">ATCC 27329 / DSM 1819 / JCM 2831 / NBRC 15690 / NCIMB 10815 / 0-1</strain>
    </source>
</reference>
<sequence length="239" mass="25575">MGSVRRADAGPSRETRTAPSFDGPGDLLDLRFRTLIPERAWASLSPAVRRRFGKRLAQGASAVYVGHVVAMRVSRLGWLVAQATRLVGAPLPLERGTGRAGVVTVTEDPDGGGQIWTRLYARASGFPQVIHSAKRFAGPTGLEEHVGAGVGMTLTVAVADGALVFRSHRYFIDCLGLRLHLPGWLTPGAITVTHADAAPDAPADAFRFILDIVHPWFGRLIRQEAIFQDAEPAAQEGGA</sequence>
<dbReference type="eggNOG" id="ENOG5030B54">
    <property type="taxonomic scope" value="Bacteria"/>
</dbReference>
<dbReference type="HOGENOM" id="CLU_108821_0_0_5"/>
<dbReference type="KEGG" id="mrd:Mrad2831_4778"/>
<feature type="domain" description="DUF4166" evidence="2">
    <location>
        <begin position="44"/>
        <end position="227"/>
    </location>
</feature>
<feature type="compositionally biased region" description="Basic and acidic residues" evidence="1">
    <location>
        <begin position="1"/>
        <end position="16"/>
    </location>
</feature>
<evidence type="ECO:0000313" key="4">
    <source>
        <dbReference type="Proteomes" id="UP000006589"/>
    </source>
</evidence>
<proteinExistence type="predicted"/>
<dbReference type="RefSeq" id="WP_012321690.1">
    <property type="nucleotide sequence ID" value="NC_010505.1"/>
</dbReference>
<dbReference type="OrthoDB" id="8844917at2"/>
<dbReference type="EMBL" id="CP001001">
    <property type="protein sequence ID" value="ACB26739.1"/>
    <property type="molecule type" value="Genomic_DNA"/>
</dbReference>
<dbReference type="GeneID" id="6140846"/>
<dbReference type="Proteomes" id="UP000006589">
    <property type="component" value="Chromosome"/>
</dbReference>